<accession>A0A6J5T9P2</accession>
<proteinExistence type="predicted"/>
<dbReference type="EMBL" id="LR797824">
    <property type="protein sequence ID" value="CAB4241645.1"/>
    <property type="molecule type" value="Genomic_DNA"/>
</dbReference>
<protein>
    <submittedName>
        <fullName evidence="1">Uncharacterized protein</fullName>
    </submittedName>
</protein>
<name>A0A6J5T9P2_9CAUD</name>
<sequence length="96" mass="10489">MSDKLFTVAGYSTKDGKTKARFATDMTRIKTLVKTGHTDIQLYEMSKPATKVEALEYLHAKNIPGHAGVSIAEELAKRTKRKVADLIKNGPVSKAA</sequence>
<evidence type="ECO:0000313" key="1">
    <source>
        <dbReference type="EMBL" id="CAB4241645.1"/>
    </source>
</evidence>
<reference evidence="1" key="1">
    <citation type="submission" date="2020-05" db="EMBL/GenBank/DDBJ databases">
        <authorList>
            <person name="Chiriac C."/>
            <person name="Salcher M."/>
            <person name="Ghai R."/>
            <person name="Kavagutti S V."/>
        </authorList>
    </citation>
    <scope>NUCLEOTIDE SEQUENCE</scope>
</reference>
<gene>
    <name evidence="1" type="ORF">UFOVP71_183</name>
</gene>
<organism evidence="1">
    <name type="scientific">uncultured Caudovirales phage</name>
    <dbReference type="NCBI Taxonomy" id="2100421"/>
    <lineage>
        <taxon>Viruses</taxon>
        <taxon>Duplodnaviria</taxon>
        <taxon>Heunggongvirae</taxon>
        <taxon>Uroviricota</taxon>
        <taxon>Caudoviricetes</taxon>
        <taxon>Peduoviridae</taxon>
        <taxon>Maltschvirus</taxon>
        <taxon>Maltschvirus maltsch</taxon>
    </lineage>
</organism>